<gene>
    <name evidence="2" type="ORF">PV08_04747</name>
</gene>
<evidence type="ECO:0000313" key="3">
    <source>
        <dbReference type="Proteomes" id="UP000053328"/>
    </source>
</evidence>
<dbReference type="PANTHER" id="PTHR28054">
    <property type="entry name" value="RNA POLYMERASE I-SPECIFIC TRANSCRIPTION INITIATION FACTOR RRN10"/>
    <property type="match status" value="1"/>
</dbReference>
<reference evidence="2 3" key="1">
    <citation type="submission" date="2015-01" db="EMBL/GenBank/DDBJ databases">
        <title>The Genome Sequence of Exophiala spinifera CBS89968.</title>
        <authorList>
            <consortium name="The Broad Institute Genomics Platform"/>
            <person name="Cuomo C."/>
            <person name="de Hoog S."/>
            <person name="Gorbushina A."/>
            <person name="Stielow B."/>
            <person name="Teixiera M."/>
            <person name="Abouelleil A."/>
            <person name="Chapman S.B."/>
            <person name="Priest M."/>
            <person name="Young S.K."/>
            <person name="Wortman J."/>
            <person name="Nusbaum C."/>
            <person name="Birren B."/>
        </authorList>
    </citation>
    <scope>NUCLEOTIDE SEQUENCE [LARGE SCALE GENOMIC DNA]</scope>
    <source>
        <strain evidence="2 3">CBS 89968</strain>
    </source>
</reference>
<proteinExistence type="predicted"/>
<keyword evidence="3" id="KW-1185">Reference proteome</keyword>
<dbReference type="InterPro" id="IPR022793">
    <property type="entry name" value="Rrn10"/>
</dbReference>
<dbReference type="AlphaFoldDB" id="A0A0D2BF19"/>
<organism evidence="2 3">
    <name type="scientific">Exophiala spinifera</name>
    <dbReference type="NCBI Taxonomy" id="91928"/>
    <lineage>
        <taxon>Eukaryota</taxon>
        <taxon>Fungi</taxon>
        <taxon>Dikarya</taxon>
        <taxon>Ascomycota</taxon>
        <taxon>Pezizomycotina</taxon>
        <taxon>Eurotiomycetes</taxon>
        <taxon>Chaetothyriomycetidae</taxon>
        <taxon>Chaetothyriales</taxon>
        <taxon>Herpotrichiellaceae</taxon>
        <taxon>Exophiala</taxon>
    </lineage>
</organism>
<dbReference type="Pfam" id="PF05234">
    <property type="entry name" value="UAF_Rrn10"/>
    <property type="match status" value="1"/>
</dbReference>
<protein>
    <submittedName>
        <fullName evidence="2">Uncharacterized protein</fullName>
    </submittedName>
</protein>
<feature type="region of interest" description="Disordered" evidence="1">
    <location>
        <begin position="1"/>
        <end position="28"/>
    </location>
</feature>
<dbReference type="OrthoDB" id="2565191at2759"/>
<sequence>MADESDYTESEAAFVPEASDNEAAATRSRRRASLYDVVAGRVGRNGFFTREEQQLSNMAPVGPEEHLLRHGRVPVKALLEVRDPGADLAAADQLPDSDMLKAIHTYASDFYSAATSNSGAYDFRSLDETALIATGILLEEAVKEALGENGDMVFVEPEGLEKGLGETKMTQHQIRGRVKPRTKGERLELSGDEDQDQESRAKRRRR</sequence>
<dbReference type="VEuPathDB" id="FungiDB:PV08_04747"/>
<dbReference type="STRING" id="91928.A0A0D2BF19"/>
<dbReference type="RefSeq" id="XP_016237769.1">
    <property type="nucleotide sequence ID" value="XM_016379092.1"/>
</dbReference>
<name>A0A0D2BF19_9EURO</name>
<evidence type="ECO:0000256" key="1">
    <source>
        <dbReference type="SAM" id="MobiDB-lite"/>
    </source>
</evidence>
<dbReference type="HOGENOM" id="CLU_066274_1_0_1"/>
<dbReference type="Proteomes" id="UP000053328">
    <property type="component" value="Unassembled WGS sequence"/>
</dbReference>
<dbReference type="GeneID" id="27331830"/>
<dbReference type="GO" id="GO:0006360">
    <property type="term" value="P:transcription by RNA polymerase I"/>
    <property type="evidence" value="ECO:0007669"/>
    <property type="project" value="InterPro"/>
</dbReference>
<dbReference type="EMBL" id="KN847494">
    <property type="protein sequence ID" value="KIW17553.1"/>
    <property type="molecule type" value="Genomic_DNA"/>
</dbReference>
<dbReference type="PANTHER" id="PTHR28054:SF1">
    <property type="entry name" value="RNA POLYMERASE I-SPECIFIC TRANSCRIPTION INITIATION FACTOR RRN10"/>
    <property type="match status" value="1"/>
</dbReference>
<feature type="region of interest" description="Disordered" evidence="1">
    <location>
        <begin position="165"/>
        <end position="206"/>
    </location>
</feature>
<accession>A0A0D2BF19</accession>
<evidence type="ECO:0000313" key="2">
    <source>
        <dbReference type="EMBL" id="KIW17553.1"/>
    </source>
</evidence>